<comment type="caution">
    <text evidence="5">The sequence shown here is derived from an EMBL/GenBank/DDBJ whole genome shotgun (WGS) entry which is preliminary data.</text>
</comment>
<feature type="domain" description="Helicase C-terminal" evidence="4">
    <location>
        <begin position="1"/>
        <end position="150"/>
    </location>
</feature>
<dbReference type="GO" id="GO:0043138">
    <property type="term" value="F:3'-5' DNA helicase activity"/>
    <property type="evidence" value="ECO:0007669"/>
    <property type="project" value="UniProtKB-EC"/>
</dbReference>
<evidence type="ECO:0000259" key="4">
    <source>
        <dbReference type="PROSITE" id="PS51194"/>
    </source>
</evidence>
<dbReference type="AlphaFoldDB" id="A0A8S3ZL53"/>
<name>A0A8S3ZL53_9EUPU</name>
<keyword evidence="6" id="KW-1185">Reference proteome</keyword>
<evidence type="ECO:0000256" key="3">
    <source>
        <dbReference type="ARBA" id="ARBA00034808"/>
    </source>
</evidence>
<sequence>ALISLLKGERFKTCESILIYCSRREHTERVATLIRTSMQTMVDLNDSYQPATKKQKTSKKTVFDPKIWTTESYHAGLTAGKRRTVQKAFMSGKLRVVVATVAFGMGLDKANVRAVIHYNMAKSFESYVQEIGRAGRDGQTSHCHAFLDSQ</sequence>
<dbReference type="EC" id="5.6.2.4" evidence="3"/>
<reference evidence="5" key="1">
    <citation type="submission" date="2021-04" db="EMBL/GenBank/DDBJ databases">
        <authorList>
            <consortium name="Molecular Ecology Group"/>
        </authorList>
    </citation>
    <scope>NUCLEOTIDE SEQUENCE</scope>
</reference>
<dbReference type="GO" id="GO:0005634">
    <property type="term" value="C:nucleus"/>
    <property type="evidence" value="ECO:0007669"/>
    <property type="project" value="TreeGrafter"/>
</dbReference>
<comment type="similarity">
    <text evidence="1">Belongs to the helicase family. RecQ subfamily.</text>
</comment>
<organism evidence="5 6">
    <name type="scientific">Candidula unifasciata</name>
    <dbReference type="NCBI Taxonomy" id="100452"/>
    <lineage>
        <taxon>Eukaryota</taxon>
        <taxon>Metazoa</taxon>
        <taxon>Spiralia</taxon>
        <taxon>Lophotrochozoa</taxon>
        <taxon>Mollusca</taxon>
        <taxon>Gastropoda</taxon>
        <taxon>Heterobranchia</taxon>
        <taxon>Euthyneura</taxon>
        <taxon>Panpulmonata</taxon>
        <taxon>Eupulmonata</taxon>
        <taxon>Stylommatophora</taxon>
        <taxon>Helicina</taxon>
        <taxon>Helicoidea</taxon>
        <taxon>Geomitridae</taxon>
        <taxon>Candidula</taxon>
    </lineage>
</organism>
<dbReference type="InterPro" id="IPR027417">
    <property type="entry name" value="P-loop_NTPase"/>
</dbReference>
<evidence type="ECO:0000256" key="1">
    <source>
        <dbReference type="ARBA" id="ARBA00005446"/>
    </source>
</evidence>
<evidence type="ECO:0000313" key="5">
    <source>
        <dbReference type="EMBL" id="CAG5128465.1"/>
    </source>
</evidence>
<proteinExistence type="inferred from homology"/>
<gene>
    <name evidence="5" type="ORF">CUNI_LOCUS14023</name>
</gene>
<evidence type="ECO:0000256" key="2">
    <source>
        <dbReference type="ARBA" id="ARBA00034617"/>
    </source>
</evidence>
<dbReference type="PANTHER" id="PTHR13710:SF108">
    <property type="entry name" value="ATP-DEPENDENT DNA HELICASE Q4"/>
    <property type="match status" value="1"/>
</dbReference>
<comment type="catalytic activity">
    <reaction evidence="2">
        <text>Couples ATP hydrolysis with the unwinding of duplex DNA by translocating in the 3'-5' direction.</text>
        <dbReference type="EC" id="5.6.2.4"/>
    </reaction>
</comment>
<feature type="non-terminal residue" evidence="5">
    <location>
        <position position="1"/>
    </location>
</feature>
<evidence type="ECO:0000313" key="6">
    <source>
        <dbReference type="Proteomes" id="UP000678393"/>
    </source>
</evidence>
<dbReference type="Proteomes" id="UP000678393">
    <property type="component" value="Unassembled WGS sequence"/>
</dbReference>
<dbReference type="GO" id="GO:0009378">
    <property type="term" value="F:four-way junction helicase activity"/>
    <property type="evidence" value="ECO:0007669"/>
    <property type="project" value="TreeGrafter"/>
</dbReference>
<dbReference type="SUPFAM" id="SSF52540">
    <property type="entry name" value="P-loop containing nucleoside triphosphate hydrolases"/>
    <property type="match status" value="1"/>
</dbReference>
<dbReference type="GO" id="GO:0005737">
    <property type="term" value="C:cytoplasm"/>
    <property type="evidence" value="ECO:0007669"/>
    <property type="project" value="TreeGrafter"/>
</dbReference>
<dbReference type="EMBL" id="CAJHNH020003079">
    <property type="protein sequence ID" value="CAG5128465.1"/>
    <property type="molecule type" value="Genomic_DNA"/>
</dbReference>
<feature type="non-terminal residue" evidence="5">
    <location>
        <position position="150"/>
    </location>
</feature>
<dbReference type="PANTHER" id="PTHR13710">
    <property type="entry name" value="DNA HELICASE RECQ FAMILY MEMBER"/>
    <property type="match status" value="1"/>
</dbReference>
<accession>A0A8S3ZL53</accession>
<dbReference type="GO" id="GO:0000724">
    <property type="term" value="P:double-strand break repair via homologous recombination"/>
    <property type="evidence" value="ECO:0007669"/>
    <property type="project" value="TreeGrafter"/>
</dbReference>
<dbReference type="OrthoDB" id="10261556at2759"/>
<dbReference type="PROSITE" id="PS51194">
    <property type="entry name" value="HELICASE_CTER"/>
    <property type="match status" value="1"/>
</dbReference>
<dbReference type="SMART" id="SM00490">
    <property type="entry name" value="HELICc"/>
    <property type="match status" value="1"/>
</dbReference>
<dbReference type="Pfam" id="PF00271">
    <property type="entry name" value="Helicase_C"/>
    <property type="match status" value="1"/>
</dbReference>
<dbReference type="GO" id="GO:0005694">
    <property type="term" value="C:chromosome"/>
    <property type="evidence" value="ECO:0007669"/>
    <property type="project" value="TreeGrafter"/>
</dbReference>
<dbReference type="Gene3D" id="3.40.50.300">
    <property type="entry name" value="P-loop containing nucleotide triphosphate hydrolases"/>
    <property type="match status" value="1"/>
</dbReference>
<protein>
    <recommendedName>
        <fullName evidence="3">DNA 3'-5' helicase</fullName>
        <ecNumber evidence="3">5.6.2.4</ecNumber>
    </recommendedName>
</protein>
<dbReference type="InterPro" id="IPR001650">
    <property type="entry name" value="Helicase_C-like"/>
</dbReference>